<dbReference type="InterPro" id="IPR018060">
    <property type="entry name" value="HTH_AraC"/>
</dbReference>
<dbReference type="PANTHER" id="PTHR47894">
    <property type="entry name" value="HTH-TYPE TRANSCRIPTIONAL REGULATOR GADX"/>
    <property type="match status" value="1"/>
</dbReference>
<evidence type="ECO:0000259" key="4">
    <source>
        <dbReference type="PROSITE" id="PS01124"/>
    </source>
</evidence>
<dbReference type="Gene3D" id="1.10.10.60">
    <property type="entry name" value="Homeodomain-like"/>
    <property type="match status" value="1"/>
</dbReference>
<dbReference type="Proteomes" id="UP001499988">
    <property type="component" value="Unassembled WGS sequence"/>
</dbReference>
<dbReference type="Pfam" id="PF12833">
    <property type="entry name" value="HTH_18"/>
    <property type="match status" value="1"/>
</dbReference>
<dbReference type="PANTHER" id="PTHR47894:SF1">
    <property type="entry name" value="HTH-TYPE TRANSCRIPTIONAL REGULATOR VQSM"/>
    <property type="match status" value="1"/>
</dbReference>
<comment type="caution">
    <text evidence="5">The sequence shown here is derived from an EMBL/GenBank/DDBJ whole genome shotgun (WGS) entry which is preliminary data.</text>
</comment>
<protein>
    <recommendedName>
        <fullName evidence="4">HTH araC/xylS-type domain-containing protein</fullName>
    </recommendedName>
</protein>
<evidence type="ECO:0000256" key="2">
    <source>
        <dbReference type="ARBA" id="ARBA00023125"/>
    </source>
</evidence>
<feature type="domain" description="HTH araC/xylS-type" evidence="4">
    <location>
        <begin position="1"/>
        <end position="92"/>
    </location>
</feature>
<evidence type="ECO:0000313" key="6">
    <source>
        <dbReference type="Proteomes" id="UP001499988"/>
    </source>
</evidence>
<evidence type="ECO:0000256" key="3">
    <source>
        <dbReference type="ARBA" id="ARBA00023163"/>
    </source>
</evidence>
<dbReference type="PROSITE" id="PS01124">
    <property type="entry name" value="HTH_ARAC_FAMILY_2"/>
    <property type="match status" value="1"/>
</dbReference>
<dbReference type="RefSeq" id="WP_345333233.1">
    <property type="nucleotide sequence ID" value="NZ_BAABJZ010000006.1"/>
</dbReference>
<reference evidence="6" key="1">
    <citation type="journal article" date="2019" name="Int. J. Syst. Evol. Microbiol.">
        <title>The Global Catalogue of Microorganisms (GCM) 10K type strain sequencing project: providing services to taxonomists for standard genome sequencing and annotation.</title>
        <authorList>
            <consortium name="The Broad Institute Genomics Platform"/>
            <consortium name="The Broad Institute Genome Sequencing Center for Infectious Disease"/>
            <person name="Wu L."/>
            <person name="Ma J."/>
        </authorList>
    </citation>
    <scope>NUCLEOTIDE SEQUENCE [LARGE SCALE GENOMIC DNA]</scope>
    <source>
        <strain evidence="6">JCM 18401</strain>
    </source>
</reference>
<keyword evidence="2" id="KW-0238">DNA-binding</keyword>
<accession>A0ABP9ECJ1</accession>
<evidence type="ECO:0000256" key="1">
    <source>
        <dbReference type="ARBA" id="ARBA00023015"/>
    </source>
</evidence>
<name>A0ABP9ECJ1_9GAMM</name>
<organism evidence="5 6">
    <name type="scientific">Ferrimonas pelagia</name>
    <dbReference type="NCBI Taxonomy" id="1177826"/>
    <lineage>
        <taxon>Bacteria</taxon>
        <taxon>Pseudomonadati</taxon>
        <taxon>Pseudomonadota</taxon>
        <taxon>Gammaproteobacteria</taxon>
        <taxon>Alteromonadales</taxon>
        <taxon>Ferrimonadaceae</taxon>
        <taxon>Ferrimonas</taxon>
    </lineage>
</organism>
<dbReference type="InterPro" id="IPR009057">
    <property type="entry name" value="Homeodomain-like_sf"/>
</dbReference>
<proteinExistence type="predicted"/>
<evidence type="ECO:0000313" key="5">
    <source>
        <dbReference type="EMBL" id="GAA4875386.1"/>
    </source>
</evidence>
<keyword evidence="6" id="KW-1185">Reference proteome</keyword>
<dbReference type="SUPFAM" id="SSF46689">
    <property type="entry name" value="Homeodomain-like"/>
    <property type="match status" value="1"/>
</dbReference>
<dbReference type="PRINTS" id="PR00032">
    <property type="entry name" value="HTHARAC"/>
</dbReference>
<dbReference type="InterPro" id="IPR020449">
    <property type="entry name" value="Tscrpt_reg_AraC-type_HTH"/>
</dbReference>
<keyword evidence="1" id="KW-0805">Transcription regulation</keyword>
<dbReference type="SMART" id="SM00342">
    <property type="entry name" value="HTH_ARAC"/>
    <property type="match status" value="1"/>
</dbReference>
<sequence length="107" mass="12223">MVANGQSCPSIDVAAKNFCLSEQTFRRKLKQSGKTYQELKERARRDRAIELLSRSRLPIDRIAEQLGFAEPSSFIRAFRSWTGRTPVAYRNAQASHFTGSSTREMPR</sequence>
<keyword evidence="3" id="KW-0804">Transcription</keyword>
<gene>
    <name evidence="5" type="ORF">GCM10023333_05820</name>
</gene>
<dbReference type="EMBL" id="BAABJZ010000006">
    <property type="protein sequence ID" value="GAA4875386.1"/>
    <property type="molecule type" value="Genomic_DNA"/>
</dbReference>